<protein>
    <submittedName>
        <fullName evidence="2">Uncharacterized protein</fullName>
    </submittedName>
</protein>
<feature type="transmembrane region" description="Helical" evidence="1">
    <location>
        <begin position="12"/>
        <end position="32"/>
    </location>
</feature>
<gene>
    <name evidence="2" type="ORF">C5F51_08105</name>
</gene>
<comment type="caution">
    <text evidence="2">The sequence shown here is derived from an EMBL/GenBank/DDBJ whole genome shotgun (WGS) entry which is preliminary data.</text>
</comment>
<evidence type="ECO:0000313" key="2">
    <source>
        <dbReference type="EMBL" id="PPJ30456.1"/>
    </source>
</evidence>
<organism evidence="2 3">
    <name type="scientific">Nocardia nova</name>
    <dbReference type="NCBI Taxonomy" id="37330"/>
    <lineage>
        <taxon>Bacteria</taxon>
        <taxon>Bacillati</taxon>
        <taxon>Actinomycetota</taxon>
        <taxon>Actinomycetes</taxon>
        <taxon>Mycobacteriales</taxon>
        <taxon>Nocardiaceae</taxon>
        <taxon>Nocardia</taxon>
    </lineage>
</organism>
<keyword evidence="1" id="KW-1133">Transmembrane helix</keyword>
<evidence type="ECO:0000256" key="1">
    <source>
        <dbReference type="SAM" id="Phobius"/>
    </source>
</evidence>
<dbReference type="RefSeq" id="WP_030515762.1">
    <property type="nucleotide sequence ID" value="NZ_JADLQW010000013.1"/>
</dbReference>
<dbReference type="EMBL" id="PSZD01000004">
    <property type="protein sequence ID" value="PPJ30456.1"/>
    <property type="molecule type" value="Genomic_DNA"/>
</dbReference>
<dbReference type="AlphaFoldDB" id="A0A2S6AAC0"/>
<dbReference type="GeneID" id="66722044"/>
<proteinExistence type="predicted"/>
<keyword evidence="3" id="KW-1185">Reference proteome</keyword>
<evidence type="ECO:0000313" key="3">
    <source>
        <dbReference type="Proteomes" id="UP000238356"/>
    </source>
</evidence>
<sequence length="64" mass="7240">MHRLEKSALWRCVLNGLSALGAGFGAMVPVYLNECQVDDYRDAEAAAAEWDWSIPYQWFDHAHG</sequence>
<dbReference type="Proteomes" id="UP000238356">
    <property type="component" value="Unassembled WGS sequence"/>
</dbReference>
<reference evidence="2 3" key="1">
    <citation type="submission" date="2018-02" db="EMBL/GenBank/DDBJ databases">
        <title>8 Nocardia nova and 1 Nocardia cyriacigeorgica strain used for evolution to TMP-SMX.</title>
        <authorList>
            <person name="Mehta H."/>
            <person name="Weng J."/>
            <person name="Shamoo Y."/>
        </authorList>
    </citation>
    <scope>NUCLEOTIDE SEQUENCE [LARGE SCALE GENOMIC DNA]</scope>
    <source>
        <strain evidence="2 3">BAA2227</strain>
    </source>
</reference>
<keyword evidence="1" id="KW-0812">Transmembrane</keyword>
<name>A0A2S6AAC0_9NOCA</name>
<accession>A0A2S6AAC0</accession>
<keyword evidence="1" id="KW-0472">Membrane</keyword>